<dbReference type="EMBL" id="QASA01000001">
    <property type="protein sequence ID" value="RDC65663.1"/>
    <property type="molecule type" value="Genomic_DNA"/>
</dbReference>
<reference evidence="4 5" key="1">
    <citation type="submission" date="2018-04" db="EMBL/GenBank/DDBJ databases">
        <title>Adhaeribacter sp. HMF7616 genome sequencing and assembly.</title>
        <authorList>
            <person name="Kang H."/>
            <person name="Kang J."/>
            <person name="Cha I."/>
            <person name="Kim H."/>
            <person name="Joh K."/>
        </authorList>
    </citation>
    <scope>NUCLEOTIDE SEQUENCE [LARGE SCALE GENOMIC DNA]</scope>
    <source>
        <strain evidence="4 5">HMF7616</strain>
    </source>
</reference>
<evidence type="ECO:0000313" key="5">
    <source>
        <dbReference type="Proteomes" id="UP000253919"/>
    </source>
</evidence>
<evidence type="ECO:0000256" key="3">
    <source>
        <dbReference type="SAM" id="SignalP"/>
    </source>
</evidence>
<keyword evidence="1" id="KW-0175">Coiled coil</keyword>
<accession>A0A369QL59</accession>
<evidence type="ECO:0000256" key="1">
    <source>
        <dbReference type="SAM" id="Coils"/>
    </source>
</evidence>
<proteinExistence type="predicted"/>
<name>A0A369QL59_9BACT</name>
<keyword evidence="5" id="KW-1185">Reference proteome</keyword>
<feature type="chain" id="PRO_5016646278" evidence="3">
    <location>
        <begin position="29"/>
        <end position="216"/>
    </location>
</feature>
<keyword evidence="2" id="KW-0812">Transmembrane</keyword>
<feature type="coiled-coil region" evidence="1">
    <location>
        <begin position="98"/>
        <end position="150"/>
    </location>
</feature>
<keyword evidence="2" id="KW-0472">Membrane</keyword>
<dbReference type="OrthoDB" id="9858788at2"/>
<feature type="signal peptide" evidence="3">
    <location>
        <begin position="1"/>
        <end position="28"/>
    </location>
</feature>
<dbReference type="AlphaFoldDB" id="A0A369QL59"/>
<organism evidence="4 5">
    <name type="scientific">Adhaeribacter pallidiroseus</name>
    <dbReference type="NCBI Taxonomy" id="2072847"/>
    <lineage>
        <taxon>Bacteria</taxon>
        <taxon>Pseudomonadati</taxon>
        <taxon>Bacteroidota</taxon>
        <taxon>Cytophagia</taxon>
        <taxon>Cytophagales</taxon>
        <taxon>Hymenobacteraceae</taxon>
        <taxon>Adhaeribacter</taxon>
    </lineage>
</organism>
<dbReference type="PROSITE" id="PS51257">
    <property type="entry name" value="PROKAR_LIPOPROTEIN"/>
    <property type="match status" value="1"/>
</dbReference>
<protein>
    <submittedName>
        <fullName evidence="4">Uncharacterized protein</fullName>
    </submittedName>
</protein>
<gene>
    <name evidence="4" type="ORF">AHMF7616_04293</name>
</gene>
<feature type="transmembrane region" description="Helical" evidence="2">
    <location>
        <begin position="168"/>
        <end position="186"/>
    </location>
</feature>
<dbReference type="Proteomes" id="UP000253919">
    <property type="component" value="Unassembled WGS sequence"/>
</dbReference>
<comment type="caution">
    <text evidence="4">The sequence shown here is derived from an EMBL/GenBank/DDBJ whole genome shotgun (WGS) entry which is preliminary data.</text>
</comment>
<sequence>MKLKSFSNLLTVVLLVVLGLSFSSCSTSQSFYFAKGTGAFKDPYKTNSPTANTLTANATSDQSATDLTTLLQAQVTAVTAENSTQHVTQKIIIQKPSRKELKNLKIRLEAVLDTTKKRERVTIKTNEKKVDELRNEVESLKNSVRTEKQSDKVVVSFDKPQTSLSKEAKILIIVGAALLLIGLLSLPIIGPVLGVVLGIAVVAAALALVLGIVEIG</sequence>
<feature type="transmembrane region" description="Helical" evidence="2">
    <location>
        <begin position="193"/>
        <end position="213"/>
    </location>
</feature>
<dbReference type="RefSeq" id="WP_115374643.1">
    <property type="nucleotide sequence ID" value="NZ_QASA01000001.1"/>
</dbReference>
<evidence type="ECO:0000313" key="4">
    <source>
        <dbReference type="EMBL" id="RDC65663.1"/>
    </source>
</evidence>
<evidence type="ECO:0000256" key="2">
    <source>
        <dbReference type="SAM" id="Phobius"/>
    </source>
</evidence>
<keyword evidence="3" id="KW-0732">Signal</keyword>
<keyword evidence="2" id="KW-1133">Transmembrane helix</keyword>